<feature type="region of interest" description="Disordered" evidence="1">
    <location>
        <begin position="119"/>
        <end position="149"/>
    </location>
</feature>
<organism evidence="2 3">
    <name type="scientific">Tulasnella calospora MUT 4182</name>
    <dbReference type="NCBI Taxonomy" id="1051891"/>
    <lineage>
        <taxon>Eukaryota</taxon>
        <taxon>Fungi</taxon>
        <taxon>Dikarya</taxon>
        <taxon>Basidiomycota</taxon>
        <taxon>Agaricomycotina</taxon>
        <taxon>Agaricomycetes</taxon>
        <taxon>Cantharellales</taxon>
        <taxon>Tulasnellaceae</taxon>
        <taxon>Tulasnella</taxon>
    </lineage>
</organism>
<keyword evidence="3" id="KW-1185">Reference proteome</keyword>
<proteinExistence type="predicted"/>
<gene>
    <name evidence="2" type="ORF">M407DRAFT_28268</name>
</gene>
<accession>A0A0C3KL75</accession>
<dbReference type="Proteomes" id="UP000054248">
    <property type="component" value="Unassembled WGS sequence"/>
</dbReference>
<reference evidence="3" key="2">
    <citation type="submission" date="2015-01" db="EMBL/GenBank/DDBJ databases">
        <title>Evolutionary Origins and Diversification of the Mycorrhizal Mutualists.</title>
        <authorList>
            <consortium name="DOE Joint Genome Institute"/>
            <consortium name="Mycorrhizal Genomics Consortium"/>
            <person name="Kohler A."/>
            <person name="Kuo A."/>
            <person name="Nagy L.G."/>
            <person name="Floudas D."/>
            <person name="Copeland A."/>
            <person name="Barry K.W."/>
            <person name="Cichocki N."/>
            <person name="Veneault-Fourrey C."/>
            <person name="LaButti K."/>
            <person name="Lindquist E.A."/>
            <person name="Lipzen A."/>
            <person name="Lundell T."/>
            <person name="Morin E."/>
            <person name="Murat C."/>
            <person name="Riley R."/>
            <person name="Ohm R."/>
            <person name="Sun H."/>
            <person name="Tunlid A."/>
            <person name="Henrissat B."/>
            <person name="Grigoriev I.V."/>
            <person name="Hibbett D.S."/>
            <person name="Martin F."/>
        </authorList>
    </citation>
    <scope>NUCLEOTIDE SEQUENCE [LARGE SCALE GENOMIC DNA]</scope>
    <source>
        <strain evidence="3">MUT 4182</strain>
    </source>
</reference>
<sequence length="149" mass="16218">MNQCSQGAILNIAEFAHPTAYALPVRGSYEPGMGIELSLSTSPSSNPIFNQSSPTKTRDTYSHARWRLCGCFVCLAQETADLAAASFNVPGSHIIHMVNLYGTWSVSVSQPAWPPVRALPAKQSETVPTAQKEVRTSPPETRNFAQDRI</sequence>
<protein>
    <submittedName>
        <fullName evidence="2">Uncharacterized protein</fullName>
    </submittedName>
</protein>
<dbReference type="HOGENOM" id="CLU_1751039_0_0_1"/>
<evidence type="ECO:0000313" key="3">
    <source>
        <dbReference type="Proteomes" id="UP000054248"/>
    </source>
</evidence>
<name>A0A0C3KL75_9AGAM</name>
<dbReference type="AlphaFoldDB" id="A0A0C3KL75"/>
<evidence type="ECO:0000313" key="2">
    <source>
        <dbReference type="EMBL" id="KIO22178.1"/>
    </source>
</evidence>
<reference evidence="2 3" key="1">
    <citation type="submission" date="2014-04" db="EMBL/GenBank/DDBJ databases">
        <authorList>
            <consortium name="DOE Joint Genome Institute"/>
            <person name="Kuo A."/>
            <person name="Girlanda M."/>
            <person name="Perotto S."/>
            <person name="Kohler A."/>
            <person name="Nagy L.G."/>
            <person name="Floudas D."/>
            <person name="Copeland A."/>
            <person name="Barry K.W."/>
            <person name="Cichocki N."/>
            <person name="Veneault-Fourrey C."/>
            <person name="LaButti K."/>
            <person name="Lindquist E.A."/>
            <person name="Lipzen A."/>
            <person name="Lundell T."/>
            <person name="Morin E."/>
            <person name="Murat C."/>
            <person name="Sun H."/>
            <person name="Tunlid A."/>
            <person name="Henrissat B."/>
            <person name="Grigoriev I.V."/>
            <person name="Hibbett D.S."/>
            <person name="Martin F."/>
            <person name="Nordberg H.P."/>
            <person name="Cantor M.N."/>
            <person name="Hua S.X."/>
        </authorList>
    </citation>
    <scope>NUCLEOTIDE SEQUENCE [LARGE SCALE GENOMIC DNA]</scope>
    <source>
        <strain evidence="2 3">MUT 4182</strain>
    </source>
</reference>
<evidence type="ECO:0000256" key="1">
    <source>
        <dbReference type="SAM" id="MobiDB-lite"/>
    </source>
</evidence>
<dbReference type="EMBL" id="KN823116">
    <property type="protein sequence ID" value="KIO22178.1"/>
    <property type="molecule type" value="Genomic_DNA"/>
</dbReference>
<dbReference type="OrthoDB" id="1856718at2759"/>
<feature type="compositionally biased region" description="Polar residues" evidence="1">
    <location>
        <begin position="138"/>
        <end position="149"/>
    </location>
</feature>